<evidence type="ECO:0000259" key="12">
    <source>
        <dbReference type="PROSITE" id="PS50011"/>
    </source>
</evidence>
<dbReference type="PANTHER" id="PTHR24356:SF163">
    <property type="entry name" value="3-PHOSPHOINOSITIDE-DEPENDENT PROTEIN KINASE 1-RELATED"/>
    <property type="match status" value="1"/>
</dbReference>
<feature type="region of interest" description="Disordered" evidence="11">
    <location>
        <begin position="272"/>
        <end position="291"/>
    </location>
</feature>
<dbReference type="EC" id="2.7.11.1" evidence="1"/>
<dbReference type="Pfam" id="PF00069">
    <property type="entry name" value="Pkinase"/>
    <property type="match status" value="2"/>
</dbReference>
<proteinExistence type="inferred from homology"/>
<dbReference type="Gene3D" id="1.10.510.10">
    <property type="entry name" value="Transferase(Phosphotransferase) domain 1"/>
    <property type="match status" value="1"/>
</dbReference>
<accession>A0A8J4YLK2</accession>
<dbReference type="InterPro" id="IPR000719">
    <property type="entry name" value="Prot_kinase_dom"/>
</dbReference>
<dbReference type="SUPFAM" id="SSF56112">
    <property type="entry name" value="Protein kinase-like (PK-like)"/>
    <property type="match status" value="2"/>
</dbReference>
<dbReference type="PROSITE" id="PS50011">
    <property type="entry name" value="PROTEIN_KINASE_DOM"/>
    <property type="match status" value="1"/>
</dbReference>
<evidence type="ECO:0000313" key="14">
    <source>
        <dbReference type="Proteomes" id="UP000770661"/>
    </source>
</evidence>
<gene>
    <name evidence="13" type="primary">PDPK2P</name>
    <name evidence="13" type="ORF">GWK47_030462</name>
</gene>
<evidence type="ECO:0000256" key="7">
    <source>
        <dbReference type="ARBA" id="ARBA00047899"/>
    </source>
</evidence>
<evidence type="ECO:0000256" key="9">
    <source>
        <dbReference type="PROSITE-ProRule" id="PRU10141"/>
    </source>
</evidence>
<dbReference type="AlphaFoldDB" id="A0A8J4YLK2"/>
<dbReference type="EMBL" id="JACEEZ010001284">
    <property type="protein sequence ID" value="KAG0729373.1"/>
    <property type="molecule type" value="Genomic_DNA"/>
</dbReference>
<reference evidence="13" key="1">
    <citation type="submission" date="2020-07" db="EMBL/GenBank/DDBJ databases">
        <title>The High-quality genome of the commercially important snow crab, Chionoecetes opilio.</title>
        <authorList>
            <person name="Jeong J.-H."/>
            <person name="Ryu S."/>
        </authorList>
    </citation>
    <scope>NUCLEOTIDE SEQUENCE</scope>
    <source>
        <strain evidence="13">MADBK_172401_WGS</strain>
        <tissue evidence="13">Digestive gland</tissue>
    </source>
</reference>
<sequence>MESSRNTMLKADQHVNGGTRLSGGSTDMPHSPRAEKSSRGTEKRSDRDFIFGKLIGEGSFSSVYLAKDIHTDQEYAVKVCDKEHINGNARWSTIIREKDVMNVLNDRWEASAPFFVKLSYAFQDVYLAKDIHTDQEYAVKVCDKEHIKRERKVEHIIREKDVMNVLNDRWEASAPFFVKLSYAFQDVNKLCILYFVMTFCKNGELLNLIQRVGNFNREGARFYTGELVRALEHLHSLRIIHRDLKPENILLDEGMHVKVTDFGCAKMLHQEDMEGADDRPRKKSSRDGPYVSPSSLISAVVLAFDMGAPAASYRWSRAYPPSGLMI</sequence>
<dbReference type="OrthoDB" id="347657at2759"/>
<dbReference type="GO" id="GO:0005524">
    <property type="term" value="F:ATP binding"/>
    <property type="evidence" value="ECO:0007669"/>
    <property type="project" value="UniProtKB-UniRule"/>
</dbReference>
<dbReference type="InterPro" id="IPR011009">
    <property type="entry name" value="Kinase-like_dom_sf"/>
</dbReference>
<protein>
    <recommendedName>
        <fullName evidence="1">non-specific serine/threonine protein kinase</fullName>
        <ecNumber evidence="1">2.7.11.1</ecNumber>
    </recommendedName>
</protein>
<comment type="caution">
    <text evidence="13">The sequence shown here is derived from an EMBL/GenBank/DDBJ whole genome shotgun (WGS) entry which is preliminary data.</text>
</comment>
<evidence type="ECO:0000256" key="5">
    <source>
        <dbReference type="ARBA" id="ARBA00022777"/>
    </source>
</evidence>
<dbReference type="GO" id="GO:0035556">
    <property type="term" value="P:intracellular signal transduction"/>
    <property type="evidence" value="ECO:0007669"/>
    <property type="project" value="TreeGrafter"/>
</dbReference>
<dbReference type="InterPro" id="IPR050236">
    <property type="entry name" value="Ser_Thr_kinase_AGC"/>
</dbReference>
<evidence type="ECO:0000256" key="1">
    <source>
        <dbReference type="ARBA" id="ARBA00012513"/>
    </source>
</evidence>
<feature type="region of interest" description="Disordered" evidence="11">
    <location>
        <begin position="1"/>
        <end position="44"/>
    </location>
</feature>
<evidence type="ECO:0000313" key="13">
    <source>
        <dbReference type="EMBL" id="KAG0729373.1"/>
    </source>
</evidence>
<keyword evidence="14" id="KW-1185">Reference proteome</keyword>
<comment type="similarity">
    <text evidence="10">Belongs to the protein kinase superfamily.</text>
</comment>
<evidence type="ECO:0000256" key="4">
    <source>
        <dbReference type="ARBA" id="ARBA00022741"/>
    </source>
</evidence>
<dbReference type="Proteomes" id="UP000770661">
    <property type="component" value="Unassembled WGS sequence"/>
</dbReference>
<dbReference type="PROSITE" id="PS00107">
    <property type="entry name" value="PROTEIN_KINASE_ATP"/>
    <property type="match status" value="1"/>
</dbReference>
<dbReference type="InterPro" id="IPR017441">
    <property type="entry name" value="Protein_kinase_ATP_BS"/>
</dbReference>
<evidence type="ECO:0000256" key="2">
    <source>
        <dbReference type="ARBA" id="ARBA00022527"/>
    </source>
</evidence>
<evidence type="ECO:0000256" key="3">
    <source>
        <dbReference type="ARBA" id="ARBA00022679"/>
    </source>
</evidence>
<evidence type="ECO:0000256" key="10">
    <source>
        <dbReference type="RuleBase" id="RU000304"/>
    </source>
</evidence>
<dbReference type="Gene3D" id="3.30.200.20">
    <property type="entry name" value="Phosphorylase Kinase, domain 1"/>
    <property type="match status" value="2"/>
</dbReference>
<keyword evidence="4 9" id="KW-0547">Nucleotide-binding</keyword>
<dbReference type="InterPro" id="IPR008271">
    <property type="entry name" value="Ser/Thr_kinase_AS"/>
</dbReference>
<feature type="binding site" evidence="9">
    <location>
        <position position="78"/>
    </location>
    <ligand>
        <name>ATP</name>
        <dbReference type="ChEBI" id="CHEBI:30616"/>
    </ligand>
</feature>
<evidence type="ECO:0000256" key="6">
    <source>
        <dbReference type="ARBA" id="ARBA00022840"/>
    </source>
</evidence>
<keyword evidence="2 10" id="KW-0723">Serine/threonine-protein kinase</keyword>
<feature type="compositionally biased region" description="Basic and acidic residues" evidence="11">
    <location>
        <begin position="30"/>
        <end position="44"/>
    </location>
</feature>
<dbReference type="PROSITE" id="PS00108">
    <property type="entry name" value="PROTEIN_KINASE_ST"/>
    <property type="match status" value="1"/>
</dbReference>
<organism evidence="13 14">
    <name type="scientific">Chionoecetes opilio</name>
    <name type="common">Atlantic snow crab</name>
    <name type="synonym">Cancer opilio</name>
    <dbReference type="NCBI Taxonomy" id="41210"/>
    <lineage>
        <taxon>Eukaryota</taxon>
        <taxon>Metazoa</taxon>
        <taxon>Ecdysozoa</taxon>
        <taxon>Arthropoda</taxon>
        <taxon>Crustacea</taxon>
        <taxon>Multicrustacea</taxon>
        <taxon>Malacostraca</taxon>
        <taxon>Eumalacostraca</taxon>
        <taxon>Eucarida</taxon>
        <taxon>Decapoda</taxon>
        <taxon>Pleocyemata</taxon>
        <taxon>Brachyura</taxon>
        <taxon>Eubrachyura</taxon>
        <taxon>Majoidea</taxon>
        <taxon>Majidae</taxon>
        <taxon>Chionoecetes</taxon>
    </lineage>
</organism>
<comment type="catalytic activity">
    <reaction evidence="8">
        <text>L-seryl-[protein] + ATP = O-phospho-L-seryl-[protein] + ADP + H(+)</text>
        <dbReference type="Rhea" id="RHEA:17989"/>
        <dbReference type="Rhea" id="RHEA-COMP:9863"/>
        <dbReference type="Rhea" id="RHEA-COMP:11604"/>
        <dbReference type="ChEBI" id="CHEBI:15378"/>
        <dbReference type="ChEBI" id="CHEBI:29999"/>
        <dbReference type="ChEBI" id="CHEBI:30616"/>
        <dbReference type="ChEBI" id="CHEBI:83421"/>
        <dbReference type="ChEBI" id="CHEBI:456216"/>
        <dbReference type="EC" id="2.7.11.1"/>
    </reaction>
</comment>
<evidence type="ECO:0000256" key="8">
    <source>
        <dbReference type="ARBA" id="ARBA00048679"/>
    </source>
</evidence>
<keyword evidence="6 9" id="KW-0067">ATP-binding</keyword>
<keyword evidence="3" id="KW-0808">Transferase</keyword>
<dbReference type="SMART" id="SM00220">
    <property type="entry name" value="S_TKc"/>
    <property type="match status" value="1"/>
</dbReference>
<evidence type="ECO:0000256" key="11">
    <source>
        <dbReference type="SAM" id="MobiDB-lite"/>
    </source>
</evidence>
<keyword evidence="5 13" id="KW-0418">Kinase</keyword>
<dbReference type="GO" id="GO:0004674">
    <property type="term" value="F:protein serine/threonine kinase activity"/>
    <property type="evidence" value="ECO:0007669"/>
    <property type="project" value="UniProtKB-KW"/>
</dbReference>
<name>A0A8J4YLK2_CHIOP</name>
<comment type="catalytic activity">
    <reaction evidence="7">
        <text>L-threonyl-[protein] + ATP = O-phospho-L-threonyl-[protein] + ADP + H(+)</text>
        <dbReference type="Rhea" id="RHEA:46608"/>
        <dbReference type="Rhea" id="RHEA-COMP:11060"/>
        <dbReference type="Rhea" id="RHEA-COMP:11605"/>
        <dbReference type="ChEBI" id="CHEBI:15378"/>
        <dbReference type="ChEBI" id="CHEBI:30013"/>
        <dbReference type="ChEBI" id="CHEBI:30616"/>
        <dbReference type="ChEBI" id="CHEBI:61977"/>
        <dbReference type="ChEBI" id="CHEBI:456216"/>
        <dbReference type="EC" id="2.7.11.1"/>
    </reaction>
</comment>
<dbReference type="PANTHER" id="PTHR24356">
    <property type="entry name" value="SERINE/THREONINE-PROTEIN KINASE"/>
    <property type="match status" value="1"/>
</dbReference>
<feature type="domain" description="Protein kinase" evidence="12">
    <location>
        <begin position="49"/>
        <end position="326"/>
    </location>
</feature>